<protein>
    <submittedName>
        <fullName evidence="1">Uncharacterized protein</fullName>
    </submittedName>
</protein>
<sequence>ISKRLLSVGLKICVQTLLVIVKCQIYFGLDPACIRRMRSHPKIAKNGFLAVTRILCIL</sequence>
<feature type="non-terminal residue" evidence="1">
    <location>
        <position position="1"/>
    </location>
</feature>
<organism evidence="1 2">
    <name type="scientific">Trichomalopsis sarcophagae</name>
    <dbReference type="NCBI Taxonomy" id="543379"/>
    <lineage>
        <taxon>Eukaryota</taxon>
        <taxon>Metazoa</taxon>
        <taxon>Ecdysozoa</taxon>
        <taxon>Arthropoda</taxon>
        <taxon>Hexapoda</taxon>
        <taxon>Insecta</taxon>
        <taxon>Pterygota</taxon>
        <taxon>Neoptera</taxon>
        <taxon>Endopterygota</taxon>
        <taxon>Hymenoptera</taxon>
        <taxon>Apocrita</taxon>
        <taxon>Proctotrupomorpha</taxon>
        <taxon>Chalcidoidea</taxon>
        <taxon>Pteromalidae</taxon>
        <taxon>Pteromalinae</taxon>
        <taxon>Trichomalopsis</taxon>
    </lineage>
</organism>
<comment type="caution">
    <text evidence="1">The sequence shown here is derived from an EMBL/GenBank/DDBJ whole genome shotgun (WGS) entry which is preliminary data.</text>
</comment>
<keyword evidence="2" id="KW-1185">Reference proteome</keyword>
<gene>
    <name evidence="1" type="ORF">TSAR_004969</name>
</gene>
<reference evidence="1 2" key="1">
    <citation type="journal article" date="2017" name="Curr. Biol.">
        <title>The Evolution of Venom by Co-option of Single-Copy Genes.</title>
        <authorList>
            <person name="Martinson E.O."/>
            <person name="Mrinalini"/>
            <person name="Kelkar Y.D."/>
            <person name="Chang C.H."/>
            <person name="Werren J.H."/>
        </authorList>
    </citation>
    <scope>NUCLEOTIDE SEQUENCE [LARGE SCALE GENOMIC DNA]</scope>
    <source>
        <strain evidence="1 2">Alberta</strain>
        <tissue evidence="1">Whole body</tissue>
    </source>
</reference>
<dbReference type="Proteomes" id="UP000215335">
    <property type="component" value="Unassembled WGS sequence"/>
</dbReference>
<proteinExistence type="predicted"/>
<dbReference type="AlphaFoldDB" id="A0A232EIP5"/>
<dbReference type="EMBL" id="NNAY01004169">
    <property type="protein sequence ID" value="OXU18247.1"/>
    <property type="molecule type" value="Genomic_DNA"/>
</dbReference>
<evidence type="ECO:0000313" key="2">
    <source>
        <dbReference type="Proteomes" id="UP000215335"/>
    </source>
</evidence>
<name>A0A232EIP5_9HYME</name>
<accession>A0A232EIP5</accession>
<evidence type="ECO:0000313" key="1">
    <source>
        <dbReference type="EMBL" id="OXU18247.1"/>
    </source>
</evidence>